<dbReference type="EMBL" id="QMIG01000002">
    <property type="protein sequence ID" value="RAW18172.1"/>
    <property type="molecule type" value="Genomic_DNA"/>
</dbReference>
<sequence>MVYRERPSNISHTVAWTGRSTGAVDAHRVLPDGCMDLIWMGGQMVVAGPDTKAYLATWRADMPYAALRFGRGVGPRVVGVPARELRDQRIPLDQLWSAAVTRSLEERLAHARAPATVLEAVVSERLRDTRPPDPVADMTASHVGRGHSVERIAERAGLSVRQLHRRCLDAFGYGPKTLARIVRLNRALDIGRAGFAGADAALASGYADQAHLARDVRVLTGTTFAALVGVDEP</sequence>
<dbReference type="Proteomes" id="UP000250462">
    <property type="component" value="Unassembled WGS sequence"/>
</dbReference>
<evidence type="ECO:0000256" key="2">
    <source>
        <dbReference type="ARBA" id="ARBA00023125"/>
    </source>
</evidence>
<dbReference type="GO" id="GO:0043565">
    <property type="term" value="F:sequence-specific DNA binding"/>
    <property type="evidence" value="ECO:0007669"/>
    <property type="project" value="InterPro"/>
</dbReference>
<dbReference type="Pfam" id="PF20240">
    <property type="entry name" value="DUF6597"/>
    <property type="match status" value="1"/>
</dbReference>
<evidence type="ECO:0000259" key="4">
    <source>
        <dbReference type="PROSITE" id="PS01124"/>
    </source>
</evidence>
<dbReference type="InterPro" id="IPR050204">
    <property type="entry name" value="AraC_XylS_family_regulators"/>
</dbReference>
<feature type="domain" description="HTH araC/xylS-type" evidence="4">
    <location>
        <begin position="133"/>
        <end position="230"/>
    </location>
</feature>
<dbReference type="OrthoDB" id="9815799at2"/>
<dbReference type="SMART" id="SM00342">
    <property type="entry name" value="HTH_ARAC"/>
    <property type="match status" value="1"/>
</dbReference>
<comment type="caution">
    <text evidence="5">The sequence shown here is derived from an EMBL/GenBank/DDBJ whole genome shotgun (WGS) entry which is preliminary data.</text>
</comment>
<dbReference type="AlphaFoldDB" id="A0A329R3U8"/>
<dbReference type="InterPro" id="IPR046532">
    <property type="entry name" value="DUF6597"/>
</dbReference>
<dbReference type="PROSITE" id="PS01124">
    <property type="entry name" value="HTH_ARAC_FAMILY_2"/>
    <property type="match status" value="1"/>
</dbReference>
<evidence type="ECO:0000313" key="5">
    <source>
        <dbReference type="EMBL" id="RAW18172.1"/>
    </source>
</evidence>
<keyword evidence="2" id="KW-0238">DNA-binding</keyword>
<keyword evidence="6" id="KW-1185">Reference proteome</keyword>
<dbReference type="PANTHER" id="PTHR46796:SF15">
    <property type="entry name" value="BLL1074 PROTEIN"/>
    <property type="match status" value="1"/>
</dbReference>
<evidence type="ECO:0000256" key="1">
    <source>
        <dbReference type="ARBA" id="ARBA00023015"/>
    </source>
</evidence>
<dbReference type="PANTHER" id="PTHR46796">
    <property type="entry name" value="HTH-TYPE TRANSCRIPTIONAL ACTIVATOR RHAS-RELATED"/>
    <property type="match status" value="1"/>
</dbReference>
<proteinExistence type="predicted"/>
<dbReference type="InterPro" id="IPR018060">
    <property type="entry name" value="HTH_AraC"/>
</dbReference>
<accession>A0A329R3U8</accession>
<name>A0A329R3U8_9ACTN</name>
<keyword evidence="1" id="KW-0805">Transcription regulation</keyword>
<evidence type="ECO:0000313" key="6">
    <source>
        <dbReference type="Proteomes" id="UP000250462"/>
    </source>
</evidence>
<gene>
    <name evidence="5" type="ORF">DPM12_03565</name>
</gene>
<protein>
    <submittedName>
        <fullName evidence="5">AraC family transcriptional regulator</fullName>
    </submittedName>
</protein>
<organism evidence="5 6">
    <name type="scientific">Phytoactinopolyspora halophila</name>
    <dbReference type="NCBI Taxonomy" id="1981511"/>
    <lineage>
        <taxon>Bacteria</taxon>
        <taxon>Bacillati</taxon>
        <taxon>Actinomycetota</taxon>
        <taxon>Actinomycetes</taxon>
        <taxon>Jiangellales</taxon>
        <taxon>Jiangellaceae</taxon>
        <taxon>Phytoactinopolyspora</taxon>
    </lineage>
</organism>
<keyword evidence="3" id="KW-0804">Transcription</keyword>
<dbReference type="GO" id="GO:0003700">
    <property type="term" value="F:DNA-binding transcription factor activity"/>
    <property type="evidence" value="ECO:0007669"/>
    <property type="project" value="InterPro"/>
</dbReference>
<evidence type="ECO:0000256" key="3">
    <source>
        <dbReference type="ARBA" id="ARBA00023163"/>
    </source>
</evidence>
<dbReference type="Gene3D" id="1.10.10.60">
    <property type="entry name" value="Homeodomain-like"/>
    <property type="match status" value="1"/>
</dbReference>
<reference evidence="5 6" key="1">
    <citation type="submission" date="2018-06" db="EMBL/GenBank/DDBJ databases">
        <title>Phytoactinopolyspora halophila sp. nov., a novel halophilic actinomycete isolated from a saline soil in China.</title>
        <authorList>
            <person name="Tang S.-K."/>
        </authorList>
    </citation>
    <scope>NUCLEOTIDE SEQUENCE [LARGE SCALE GENOMIC DNA]</scope>
    <source>
        <strain evidence="5 6">YIM 96934</strain>
    </source>
</reference>
<dbReference type="Pfam" id="PF12833">
    <property type="entry name" value="HTH_18"/>
    <property type="match status" value="1"/>
</dbReference>